<reference evidence="2 3" key="1">
    <citation type="journal article" date="2020" name="ISME J.">
        <title>Comparative genomics reveals insights into cyanobacterial evolution and habitat adaptation.</title>
        <authorList>
            <person name="Chen M.Y."/>
            <person name="Teng W.K."/>
            <person name="Zhao L."/>
            <person name="Hu C.X."/>
            <person name="Zhou Y.K."/>
            <person name="Han B.P."/>
            <person name="Song L.R."/>
            <person name="Shu W.S."/>
        </authorList>
    </citation>
    <scope>NUCLEOTIDE SEQUENCE [LARGE SCALE GENOMIC DNA]</scope>
    <source>
        <strain evidence="2 3">FACHB-288</strain>
    </source>
</reference>
<dbReference type="InterPro" id="IPR011335">
    <property type="entry name" value="Restrct_endonuc-II-like"/>
</dbReference>
<evidence type="ECO:0000313" key="3">
    <source>
        <dbReference type="Proteomes" id="UP000658514"/>
    </source>
</evidence>
<dbReference type="GO" id="GO:0004519">
    <property type="term" value="F:endonuclease activity"/>
    <property type="evidence" value="ECO:0007669"/>
    <property type="project" value="UniProtKB-KW"/>
</dbReference>
<comment type="caution">
    <text evidence="2">The sequence shown here is derived from an EMBL/GenBank/DDBJ whole genome shotgun (WGS) entry which is preliminary data.</text>
</comment>
<feature type="domain" description="Putative restriction endonuclease" evidence="1">
    <location>
        <begin position="17"/>
        <end position="205"/>
    </location>
</feature>
<sequence>MNQAQTQSQTESKLYTFDEFIAWYPENSPVRYELYDGVIVEMPKPRGKHSKLTGSLIERLLITIREMGKGDIWTIPRESIVKPYRDKSGYEPDIIILNEETISTETRWEAESVIQNASSVKLIVEVVSNNWQDDYYDKRRDYEVMGIPEYWIIDYAALGGREYLGYPKQPTIFVYELIDGEYVKTTFRENDSIKSPTFPQFNLTAQQIFDLALKTGNAEA</sequence>
<keyword evidence="2" id="KW-0378">Hydrolase</keyword>
<dbReference type="EMBL" id="JACJQH010000001">
    <property type="protein sequence ID" value="MBD2194108.1"/>
    <property type="molecule type" value="Genomic_DNA"/>
</dbReference>
<dbReference type="InterPro" id="IPR012296">
    <property type="entry name" value="Nuclease_put_TT1808"/>
</dbReference>
<dbReference type="InterPro" id="IPR008538">
    <property type="entry name" value="Uma2"/>
</dbReference>
<dbReference type="Pfam" id="PF05685">
    <property type="entry name" value="Uma2"/>
    <property type="match status" value="1"/>
</dbReference>
<evidence type="ECO:0000313" key="2">
    <source>
        <dbReference type="EMBL" id="MBD2194108.1"/>
    </source>
</evidence>
<keyword evidence="2" id="KW-0540">Nuclease</keyword>
<gene>
    <name evidence="2" type="ORF">H6G24_01170</name>
</gene>
<keyword evidence="2" id="KW-0255">Endonuclease</keyword>
<dbReference type="PANTHER" id="PTHR34107">
    <property type="entry name" value="SLL0198 PROTEIN-RELATED"/>
    <property type="match status" value="1"/>
</dbReference>
<dbReference type="PANTHER" id="PTHR34107:SF2">
    <property type="entry name" value="SLL0888 PROTEIN"/>
    <property type="match status" value="1"/>
</dbReference>
<dbReference type="Proteomes" id="UP000658514">
    <property type="component" value="Unassembled WGS sequence"/>
</dbReference>
<accession>A0ABR8A433</accession>
<dbReference type="RefSeq" id="WP_190547475.1">
    <property type="nucleotide sequence ID" value="NZ_CAWPNO010000001.1"/>
</dbReference>
<evidence type="ECO:0000259" key="1">
    <source>
        <dbReference type="Pfam" id="PF05685"/>
    </source>
</evidence>
<dbReference type="Gene3D" id="3.90.1570.10">
    <property type="entry name" value="tt1808, chain A"/>
    <property type="match status" value="1"/>
</dbReference>
<dbReference type="SUPFAM" id="SSF52980">
    <property type="entry name" value="Restriction endonuclease-like"/>
    <property type="match status" value="1"/>
</dbReference>
<organism evidence="2 3">
    <name type="scientific">Calothrix parietina FACHB-288</name>
    <dbReference type="NCBI Taxonomy" id="2692896"/>
    <lineage>
        <taxon>Bacteria</taxon>
        <taxon>Bacillati</taxon>
        <taxon>Cyanobacteriota</taxon>
        <taxon>Cyanophyceae</taxon>
        <taxon>Nostocales</taxon>
        <taxon>Calotrichaceae</taxon>
        <taxon>Calothrix</taxon>
    </lineage>
</organism>
<name>A0ABR8A433_9CYAN</name>
<keyword evidence="3" id="KW-1185">Reference proteome</keyword>
<dbReference type="CDD" id="cd06260">
    <property type="entry name" value="DUF820-like"/>
    <property type="match status" value="1"/>
</dbReference>
<protein>
    <submittedName>
        <fullName evidence="2">Uma2 family endonuclease</fullName>
    </submittedName>
</protein>
<proteinExistence type="predicted"/>